<keyword evidence="4" id="KW-0648">Protein biosynthesis</keyword>
<dbReference type="SMART" id="SM00320">
    <property type="entry name" value="WD40"/>
    <property type="match status" value="4"/>
</dbReference>
<keyword evidence="2 6" id="KW-0853">WD repeat</keyword>
<feature type="non-terminal residue" evidence="9">
    <location>
        <position position="1"/>
    </location>
</feature>
<gene>
    <name evidence="9" type="ORF">PXEA_LOCUS20370</name>
</gene>
<dbReference type="GO" id="GO:0003743">
    <property type="term" value="F:translation initiation factor activity"/>
    <property type="evidence" value="ECO:0007669"/>
    <property type="project" value="UniProtKB-KW"/>
</dbReference>
<dbReference type="InterPro" id="IPR015943">
    <property type="entry name" value="WD40/YVTN_repeat-like_dom_sf"/>
</dbReference>
<reference evidence="9" key="1">
    <citation type="submission" date="2018-11" db="EMBL/GenBank/DDBJ databases">
        <authorList>
            <consortium name="Pathogen Informatics"/>
        </authorList>
    </citation>
    <scope>NUCLEOTIDE SEQUENCE</scope>
</reference>
<protein>
    <recommendedName>
        <fullName evidence="8">Translation initiation factor beta propellor-like domain-containing protein</fullName>
    </recommendedName>
</protein>
<feature type="repeat" description="WD" evidence="6">
    <location>
        <begin position="142"/>
        <end position="179"/>
    </location>
</feature>
<evidence type="ECO:0000256" key="3">
    <source>
        <dbReference type="ARBA" id="ARBA00022737"/>
    </source>
</evidence>
<keyword evidence="7" id="KW-0472">Membrane</keyword>
<feature type="transmembrane region" description="Helical" evidence="7">
    <location>
        <begin position="104"/>
        <end position="128"/>
    </location>
</feature>
<dbReference type="PANTHER" id="PTHR22839:SF0">
    <property type="entry name" value="THO COMPLEX SUBUNIT 3"/>
    <property type="match status" value="1"/>
</dbReference>
<evidence type="ECO:0000256" key="7">
    <source>
        <dbReference type="SAM" id="Phobius"/>
    </source>
</evidence>
<keyword evidence="7" id="KW-1133">Transmembrane helix</keyword>
<dbReference type="PANTHER" id="PTHR22839">
    <property type="entry name" value="THO COMPLEX SUBUNIT 3 THO3"/>
    <property type="match status" value="1"/>
</dbReference>
<sequence length="179" mass="19698">MRGHTESVDQLAWHPSSYDTLVSVGADGVVRLWDCRMKKGPVTAQLKGENINVAWSPNGRTIAVGNKGDLVSWLDVRAGLKVIQHEQFNCEINEFEWRPSGDSFFLTTGAGGLLIYTCVALILCYTTHFSGKPGDMKRELTLHAHPVNAMCFHFSPNGDYFAVGSADALVSIWDANELI</sequence>
<dbReference type="Pfam" id="PF00400">
    <property type="entry name" value="WD40"/>
    <property type="match status" value="1"/>
</dbReference>
<dbReference type="Proteomes" id="UP000784294">
    <property type="component" value="Unassembled WGS sequence"/>
</dbReference>
<dbReference type="AlphaFoldDB" id="A0A448X3F3"/>
<comment type="caution">
    <text evidence="9">The sequence shown here is derived from an EMBL/GenBank/DDBJ whole genome shotgun (WGS) entry which is preliminary data.</text>
</comment>
<dbReference type="GO" id="GO:0006406">
    <property type="term" value="P:mRNA export from nucleus"/>
    <property type="evidence" value="ECO:0007669"/>
    <property type="project" value="InterPro"/>
</dbReference>
<feature type="repeat" description="WD" evidence="6">
    <location>
        <begin position="1"/>
        <end position="34"/>
    </location>
</feature>
<evidence type="ECO:0000259" key="8">
    <source>
        <dbReference type="Pfam" id="PF08662"/>
    </source>
</evidence>
<keyword evidence="1" id="KW-0396">Initiation factor</keyword>
<evidence type="ECO:0000256" key="5">
    <source>
        <dbReference type="ARBA" id="ARBA00046343"/>
    </source>
</evidence>
<proteinExistence type="inferred from homology"/>
<keyword evidence="7" id="KW-0812">Transmembrane</keyword>
<dbReference type="InterPro" id="IPR013979">
    <property type="entry name" value="TIF_beta_prop-like"/>
</dbReference>
<dbReference type="OrthoDB" id="340259at2759"/>
<keyword evidence="3" id="KW-0677">Repeat</keyword>
<evidence type="ECO:0000256" key="4">
    <source>
        <dbReference type="ARBA" id="ARBA00022917"/>
    </source>
</evidence>
<dbReference type="Gene3D" id="2.130.10.10">
    <property type="entry name" value="YVTN repeat-like/Quinoprotein amine dehydrogenase"/>
    <property type="match status" value="1"/>
</dbReference>
<evidence type="ECO:0000313" key="9">
    <source>
        <dbReference type="EMBL" id="VEL26930.1"/>
    </source>
</evidence>
<dbReference type="InterPro" id="IPR040132">
    <property type="entry name" value="Tex1/THOC3"/>
</dbReference>
<dbReference type="SUPFAM" id="SSF117289">
    <property type="entry name" value="Nucleoporin domain"/>
    <property type="match status" value="1"/>
</dbReference>
<dbReference type="EMBL" id="CAAALY010083759">
    <property type="protein sequence ID" value="VEL26930.1"/>
    <property type="molecule type" value="Genomic_DNA"/>
</dbReference>
<dbReference type="Pfam" id="PF08662">
    <property type="entry name" value="eIF2A"/>
    <property type="match status" value="1"/>
</dbReference>
<evidence type="ECO:0000256" key="2">
    <source>
        <dbReference type="ARBA" id="ARBA00022574"/>
    </source>
</evidence>
<comment type="similarity">
    <text evidence="5">Belongs to the THOC3 family.</text>
</comment>
<dbReference type="PROSITE" id="PS50082">
    <property type="entry name" value="WD_REPEATS_2"/>
    <property type="match status" value="2"/>
</dbReference>
<keyword evidence="10" id="KW-1185">Reference proteome</keyword>
<name>A0A448X3F3_9PLAT</name>
<dbReference type="PROSITE" id="PS50294">
    <property type="entry name" value="WD_REPEATS_REGION"/>
    <property type="match status" value="2"/>
</dbReference>
<feature type="domain" description="Translation initiation factor beta propellor-like" evidence="8">
    <location>
        <begin position="7"/>
        <end position="108"/>
    </location>
</feature>
<accession>A0A448X3F3</accession>
<dbReference type="InterPro" id="IPR001680">
    <property type="entry name" value="WD40_rpt"/>
</dbReference>
<dbReference type="GO" id="GO:0000445">
    <property type="term" value="C:THO complex part of transcription export complex"/>
    <property type="evidence" value="ECO:0007669"/>
    <property type="project" value="TreeGrafter"/>
</dbReference>
<evidence type="ECO:0000256" key="6">
    <source>
        <dbReference type="PROSITE-ProRule" id="PRU00221"/>
    </source>
</evidence>
<organism evidence="9 10">
    <name type="scientific">Protopolystoma xenopodis</name>
    <dbReference type="NCBI Taxonomy" id="117903"/>
    <lineage>
        <taxon>Eukaryota</taxon>
        <taxon>Metazoa</taxon>
        <taxon>Spiralia</taxon>
        <taxon>Lophotrochozoa</taxon>
        <taxon>Platyhelminthes</taxon>
        <taxon>Monogenea</taxon>
        <taxon>Polyopisthocotylea</taxon>
        <taxon>Polystomatidea</taxon>
        <taxon>Polystomatidae</taxon>
        <taxon>Protopolystoma</taxon>
    </lineage>
</organism>
<evidence type="ECO:0000256" key="1">
    <source>
        <dbReference type="ARBA" id="ARBA00022540"/>
    </source>
</evidence>
<evidence type="ECO:0000313" key="10">
    <source>
        <dbReference type="Proteomes" id="UP000784294"/>
    </source>
</evidence>